<organism evidence="1 2">
    <name type="scientific">Lebetimonas natsushimae</name>
    <dbReference type="NCBI Taxonomy" id="1936991"/>
    <lineage>
        <taxon>Bacteria</taxon>
        <taxon>Pseudomonadati</taxon>
        <taxon>Campylobacterota</taxon>
        <taxon>Epsilonproteobacteria</taxon>
        <taxon>Nautiliales</taxon>
        <taxon>Nautiliaceae</taxon>
        <taxon>Lebetimonas</taxon>
    </lineage>
</organism>
<evidence type="ECO:0000313" key="2">
    <source>
        <dbReference type="Proteomes" id="UP000217944"/>
    </source>
</evidence>
<gene>
    <name evidence="1" type="ORF">LNAT_P0462</name>
</gene>
<dbReference type="RefSeq" id="WP_096258318.1">
    <property type="nucleotide sequence ID" value="NZ_BDME01000001.1"/>
</dbReference>
<dbReference type="AlphaFoldDB" id="A0A292YAS3"/>
<evidence type="ECO:0000313" key="1">
    <source>
        <dbReference type="EMBL" id="GAX87167.1"/>
    </source>
</evidence>
<accession>A0A292YAS3</accession>
<name>A0A292YAS3_9BACT</name>
<keyword evidence="2" id="KW-1185">Reference proteome</keyword>
<dbReference type="Proteomes" id="UP000217944">
    <property type="component" value="Unassembled WGS sequence"/>
</dbReference>
<comment type="caution">
    <text evidence="1">The sequence shown here is derived from an EMBL/GenBank/DDBJ whole genome shotgun (WGS) entry which is preliminary data.</text>
</comment>
<dbReference type="OrthoDB" id="5357605at2"/>
<dbReference type="EMBL" id="BDME01000001">
    <property type="protein sequence ID" value="GAX87167.1"/>
    <property type="molecule type" value="Genomic_DNA"/>
</dbReference>
<reference evidence="1 2" key="1">
    <citation type="journal article" date="2017" name="Syst. Appl. Microbiol.">
        <title>Lebetimonas natsushimae sp. nov., a novel strictly anaerobic, moderately thermophilic chemoautotroph isolated from a deep-sea hydrothermal vent polychaete nest in the Mid-Okinawa Trough.</title>
        <authorList>
            <person name="Nagata R."/>
            <person name="Takaki Y."/>
            <person name="Tame A."/>
            <person name="Nunoura T."/>
            <person name="Muto H."/>
            <person name="Mino S."/>
            <person name="Sawayama S."/>
            <person name="Takai K."/>
            <person name="Nakagawa S."/>
        </authorList>
    </citation>
    <scope>NUCLEOTIDE SEQUENCE [LARGE SCALE GENOMIC DNA]</scope>
    <source>
        <strain evidence="1 2">HS1857</strain>
    </source>
</reference>
<protein>
    <submittedName>
        <fullName evidence="1">Uncharacterized protein</fullName>
    </submittedName>
</protein>
<proteinExistence type="predicted"/>
<sequence length="105" mass="12177">MKIENLGLLKQLGYSEDNLKELNAVKQNTPNFEKIKNHLVSLNDKLKHLNGFIAFSNSVPHLKIKVENSGELLEEAKEIIEKWAKKYNVILEKVKENVFYIKKVN</sequence>